<dbReference type="Proteomes" id="UP000479000">
    <property type="component" value="Unassembled WGS sequence"/>
</dbReference>
<dbReference type="EMBL" id="CADCXU010005658">
    <property type="protein sequence ID" value="CAA9997275.1"/>
    <property type="molecule type" value="Genomic_DNA"/>
</dbReference>
<dbReference type="AlphaFoldDB" id="A0A6H5G3C7"/>
<keyword evidence="2" id="KW-1185">Reference proteome</keyword>
<accession>A0A6H5G3C7</accession>
<sequence length="122" mass="13921">ESGPLSGSFNMPLNLSPRNLLLTENGQKRSTETGKRNSYTGLAYLILSFGRKRLRDRTPTIEGVAYLNPVHRWKSKHTWCYGIGSLRPNWFPKRRLANSDGDPQLNERRGLNSDEYILSSKV</sequence>
<proteinExistence type="predicted"/>
<evidence type="ECO:0000313" key="1">
    <source>
        <dbReference type="EMBL" id="CAA9997275.1"/>
    </source>
</evidence>
<evidence type="ECO:0000313" key="2">
    <source>
        <dbReference type="Proteomes" id="UP000479000"/>
    </source>
</evidence>
<protein>
    <submittedName>
        <fullName evidence="1">Uncharacterized protein</fullName>
    </submittedName>
</protein>
<gene>
    <name evidence="1" type="ORF">NTEN_LOCUS3591</name>
</gene>
<reference evidence="1 2" key="1">
    <citation type="submission" date="2020-02" db="EMBL/GenBank/DDBJ databases">
        <authorList>
            <person name="Ferguson B K."/>
        </authorList>
    </citation>
    <scope>NUCLEOTIDE SEQUENCE [LARGE SCALE GENOMIC DNA]</scope>
</reference>
<organism evidence="1 2">
    <name type="scientific">Nesidiocoris tenuis</name>
    <dbReference type="NCBI Taxonomy" id="355587"/>
    <lineage>
        <taxon>Eukaryota</taxon>
        <taxon>Metazoa</taxon>
        <taxon>Ecdysozoa</taxon>
        <taxon>Arthropoda</taxon>
        <taxon>Hexapoda</taxon>
        <taxon>Insecta</taxon>
        <taxon>Pterygota</taxon>
        <taxon>Neoptera</taxon>
        <taxon>Paraneoptera</taxon>
        <taxon>Hemiptera</taxon>
        <taxon>Heteroptera</taxon>
        <taxon>Panheteroptera</taxon>
        <taxon>Cimicomorpha</taxon>
        <taxon>Miridae</taxon>
        <taxon>Dicyphina</taxon>
        <taxon>Nesidiocoris</taxon>
    </lineage>
</organism>
<feature type="non-terminal residue" evidence="1">
    <location>
        <position position="1"/>
    </location>
</feature>
<name>A0A6H5G3C7_9HEMI</name>